<evidence type="ECO:0000313" key="4">
    <source>
        <dbReference type="EMBL" id="ABM63006.1"/>
    </source>
</evidence>
<dbReference type="HOGENOM" id="CLU_091705_4_2_6"/>
<dbReference type="SUPFAM" id="SSF54523">
    <property type="entry name" value="Pili subunits"/>
    <property type="match status" value="1"/>
</dbReference>
<dbReference type="GO" id="GO:0007155">
    <property type="term" value="P:cell adhesion"/>
    <property type="evidence" value="ECO:0007669"/>
    <property type="project" value="InterPro"/>
</dbReference>
<name>A1WZ94_HALHL</name>
<gene>
    <name evidence="4" type="ordered locus">Hhal_2242</name>
</gene>
<keyword evidence="3" id="KW-0812">Transmembrane</keyword>
<dbReference type="EMBL" id="CP000544">
    <property type="protein sequence ID" value="ABM63006.1"/>
    <property type="molecule type" value="Genomic_DNA"/>
</dbReference>
<keyword evidence="3" id="KW-0472">Membrane</keyword>
<sequence>MNTCIRRRWRCAAFTLIELMIVVAIIAMLAAIAVPQYQSYVARTQFTEALTLFGGVRTAVESEVHLRGAEGVNSDWIEEQVGDGGDYINDIEVQTNAGDVEVQMTFATQGVNAELAGQSVTFTGAEWDEGGAWSCDLPDDLAHVATGLCAE</sequence>
<dbReference type="AlphaFoldDB" id="A1WZ94"/>
<dbReference type="KEGG" id="hha:Hhal_2242"/>
<reference evidence="5" key="1">
    <citation type="submission" date="2006-12" db="EMBL/GenBank/DDBJ databases">
        <title>Complete sequence of Halorhodospira halophila SL1.</title>
        <authorList>
            <consortium name="US DOE Joint Genome Institute"/>
            <person name="Copeland A."/>
            <person name="Lucas S."/>
            <person name="Lapidus A."/>
            <person name="Barry K."/>
            <person name="Detter J.C."/>
            <person name="Glavina del Rio T."/>
            <person name="Hammon N."/>
            <person name="Israni S."/>
            <person name="Dalin E."/>
            <person name="Tice H."/>
            <person name="Pitluck S."/>
            <person name="Saunders E."/>
            <person name="Brettin T."/>
            <person name="Bruce D."/>
            <person name="Han C."/>
            <person name="Tapia R."/>
            <person name="Schmutz J."/>
            <person name="Larimer F."/>
            <person name="Land M."/>
            <person name="Hauser L."/>
            <person name="Kyrpides N."/>
            <person name="Mikhailova N."/>
            <person name="Hoff W."/>
            <person name="Richardson P."/>
        </authorList>
    </citation>
    <scope>NUCLEOTIDE SEQUENCE [LARGE SCALE GENOMIC DNA]</scope>
    <source>
        <strain evidence="5">DSM 244 / SL1</strain>
    </source>
</reference>
<dbReference type="InterPro" id="IPR001082">
    <property type="entry name" value="Pilin"/>
</dbReference>
<protein>
    <submittedName>
        <fullName evidence="4">Fimbrial protein pilin</fullName>
    </submittedName>
</protein>
<keyword evidence="3" id="KW-1133">Transmembrane helix</keyword>
<dbReference type="InterPro" id="IPR045584">
    <property type="entry name" value="Pilin-like"/>
</dbReference>
<dbReference type="STRING" id="349124.Hhal_2242"/>
<dbReference type="Pfam" id="PF07963">
    <property type="entry name" value="N_methyl"/>
    <property type="match status" value="1"/>
</dbReference>
<dbReference type="eggNOG" id="COG4969">
    <property type="taxonomic scope" value="Bacteria"/>
</dbReference>
<evidence type="ECO:0000256" key="1">
    <source>
        <dbReference type="ARBA" id="ARBA00005233"/>
    </source>
</evidence>
<dbReference type="NCBIfam" id="TIGR02532">
    <property type="entry name" value="IV_pilin_GFxxxE"/>
    <property type="match status" value="1"/>
</dbReference>
<evidence type="ECO:0000256" key="3">
    <source>
        <dbReference type="SAM" id="Phobius"/>
    </source>
</evidence>
<comment type="similarity">
    <text evidence="1">Belongs to the N-Me-Phe pilin family.</text>
</comment>
<evidence type="ECO:0000256" key="2">
    <source>
        <dbReference type="ARBA" id="ARBA00022481"/>
    </source>
</evidence>
<dbReference type="GO" id="GO:0009289">
    <property type="term" value="C:pilus"/>
    <property type="evidence" value="ECO:0007669"/>
    <property type="project" value="InterPro"/>
</dbReference>
<evidence type="ECO:0000313" key="5">
    <source>
        <dbReference type="Proteomes" id="UP000000647"/>
    </source>
</evidence>
<dbReference type="Gene3D" id="3.30.700.10">
    <property type="entry name" value="Glycoprotein, Type 4 Pilin"/>
    <property type="match status" value="1"/>
</dbReference>
<keyword evidence="2" id="KW-0488">Methylation</keyword>
<dbReference type="RefSeq" id="WP_011815028.1">
    <property type="nucleotide sequence ID" value="NC_008789.1"/>
</dbReference>
<dbReference type="OrthoDB" id="5918848at2"/>
<dbReference type="Proteomes" id="UP000000647">
    <property type="component" value="Chromosome"/>
</dbReference>
<dbReference type="InterPro" id="IPR012902">
    <property type="entry name" value="N_methyl_site"/>
</dbReference>
<keyword evidence="5" id="KW-1185">Reference proteome</keyword>
<reference evidence="4 5" key="2">
    <citation type="journal article" date="2013" name="Stand. Genomic Sci.">
        <title>Complete genome sequence of Halorhodospira halophila SL1.</title>
        <authorList>
            <person name="Challacombe J.F."/>
            <person name="Majid S."/>
            <person name="Deole R."/>
            <person name="Brettin T.S."/>
            <person name="Bruce D."/>
            <person name="Delano S.F."/>
            <person name="Detter J.C."/>
            <person name="Gleasner C.D."/>
            <person name="Han C.S."/>
            <person name="Misra M."/>
            <person name="Reitenga K.G."/>
            <person name="Mikhailova N."/>
            <person name="Woyke T."/>
            <person name="Pitluck S."/>
            <person name="Nolan M."/>
            <person name="Land M.L."/>
            <person name="Saunders E."/>
            <person name="Tapia R."/>
            <person name="Lapidus A."/>
            <person name="Ivanova N."/>
            <person name="Hoff W.D."/>
        </authorList>
    </citation>
    <scope>NUCLEOTIDE SEQUENCE [LARGE SCALE GENOMIC DNA]</scope>
    <source>
        <strain evidence="5">DSM 244 / SL1</strain>
    </source>
</reference>
<dbReference type="Pfam" id="PF00114">
    <property type="entry name" value="Pilin"/>
    <property type="match status" value="1"/>
</dbReference>
<accession>A1WZ94</accession>
<proteinExistence type="inferred from homology"/>
<feature type="transmembrane region" description="Helical" evidence="3">
    <location>
        <begin position="12"/>
        <end position="34"/>
    </location>
</feature>
<organism evidence="4 5">
    <name type="scientific">Halorhodospira halophila (strain DSM 244 / SL1)</name>
    <name type="common">Ectothiorhodospira halophila (strain DSM 244 / SL1)</name>
    <dbReference type="NCBI Taxonomy" id="349124"/>
    <lineage>
        <taxon>Bacteria</taxon>
        <taxon>Pseudomonadati</taxon>
        <taxon>Pseudomonadota</taxon>
        <taxon>Gammaproteobacteria</taxon>
        <taxon>Chromatiales</taxon>
        <taxon>Ectothiorhodospiraceae</taxon>
        <taxon>Halorhodospira</taxon>
    </lineage>
</organism>